<dbReference type="InterPro" id="IPR000639">
    <property type="entry name" value="Epox_hydrolase-like"/>
</dbReference>
<dbReference type="PRINTS" id="PR00412">
    <property type="entry name" value="EPOXHYDRLASE"/>
</dbReference>
<dbReference type="AlphaFoldDB" id="A0A3N2D9X8"/>
<dbReference type="PANTHER" id="PTHR43194:SF2">
    <property type="entry name" value="PEROXISOMAL MEMBRANE PROTEIN LPX1"/>
    <property type="match status" value="1"/>
</dbReference>
<comment type="caution">
    <text evidence="2">The sequence shown here is derived from an EMBL/GenBank/DDBJ whole genome shotgun (WGS) entry which is preliminary data.</text>
</comment>
<dbReference type="GO" id="GO:0003824">
    <property type="term" value="F:catalytic activity"/>
    <property type="evidence" value="ECO:0007669"/>
    <property type="project" value="InterPro"/>
</dbReference>
<accession>A0A3N2D9X8</accession>
<dbReference type="InterPro" id="IPR000073">
    <property type="entry name" value="AB_hydrolase_1"/>
</dbReference>
<dbReference type="PRINTS" id="PR00111">
    <property type="entry name" value="ABHYDROLASE"/>
</dbReference>
<dbReference type="Pfam" id="PF12697">
    <property type="entry name" value="Abhydrolase_6"/>
    <property type="match status" value="1"/>
</dbReference>
<dbReference type="EMBL" id="RKHQ01000001">
    <property type="protein sequence ID" value="ROR96605.1"/>
    <property type="molecule type" value="Genomic_DNA"/>
</dbReference>
<evidence type="ECO:0000259" key="1">
    <source>
        <dbReference type="Pfam" id="PF12697"/>
    </source>
</evidence>
<feature type="domain" description="AB hydrolase-1" evidence="1">
    <location>
        <begin position="26"/>
        <end position="257"/>
    </location>
</feature>
<dbReference type="OrthoDB" id="8444301at2"/>
<organism evidence="2 3">
    <name type="scientific">Salana multivorans</name>
    <dbReference type="NCBI Taxonomy" id="120377"/>
    <lineage>
        <taxon>Bacteria</taxon>
        <taxon>Bacillati</taxon>
        <taxon>Actinomycetota</taxon>
        <taxon>Actinomycetes</taxon>
        <taxon>Micrococcales</taxon>
        <taxon>Beutenbergiaceae</taxon>
        <taxon>Salana</taxon>
    </lineage>
</organism>
<reference evidence="2 3" key="1">
    <citation type="submission" date="2018-11" db="EMBL/GenBank/DDBJ databases">
        <title>Sequencing the genomes of 1000 actinobacteria strains.</title>
        <authorList>
            <person name="Klenk H.-P."/>
        </authorList>
    </citation>
    <scope>NUCLEOTIDE SEQUENCE [LARGE SCALE GENOMIC DNA]</scope>
    <source>
        <strain evidence="2 3">DSM 13521</strain>
    </source>
</reference>
<protein>
    <submittedName>
        <fullName evidence="2">Pimeloyl-ACP methyl ester carboxylesterase</fullName>
    </submittedName>
</protein>
<dbReference type="Gene3D" id="3.40.50.1820">
    <property type="entry name" value="alpha/beta hydrolase"/>
    <property type="match status" value="1"/>
</dbReference>
<dbReference type="RefSeq" id="WP_123738762.1">
    <property type="nucleotide sequence ID" value="NZ_RKHQ01000001.1"/>
</dbReference>
<evidence type="ECO:0000313" key="2">
    <source>
        <dbReference type="EMBL" id="ROR96605.1"/>
    </source>
</evidence>
<keyword evidence="3" id="KW-1185">Reference proteome</keyword>
<gene>
    <name evidence="2" type="ORF">EDD28_1190</name>
</gene>
<sequence length="275" mass="29638">MDDDDAAGLPLTIHPFGRTDAGAPTMVLLHGLTEAGTTWPDLVERWGERYRMLAVDLRGHGSSPRFARAELARTPEVMLADVLGILDAQPEPVVLVGHSLGGNLALHAALARPDRVGALVLEDPASPWPEDADPDSAPDVVAENEAFLDSMLTPAQRAGHVERMLRESSWSRAEIEAWAACKPLVDRRYVREGLRLVAGPWEAAFQALAVPTLLVLPDPAPMAPRAEAVTNHLVRRAVVADAGHCVRRDQPEAYAAAVEEFLGALPAQRPAAQPR</sequence>
<dbReference type="PANTHER" id="PTHR43194">
    <property type="entry name" value="HYDROLASE ALPHA/BETA FOLD FAMILY"/>
    <property type="match status" value="1"/>
</dbReference>
<dbReference type="InterPro" id="IPR029058">
    <property type="entry name" value="AB_hydrolase_fold"/>
</dbReference>
<dbReference type="Proteomes" id="UP000275356">
    <property type="component" value="Unassembled WGS sequence"/>
</dbReference>
<proteinExistence type="predicted"/>
<name>A0A3N2D9X8_9MICO</name>
<evidence type="ECO:0000313" key="3">
    <source>
        <dbReference type="Proteomes" id="UP000275356"/>
    </source>
</evidence>
<dbReference type="InterPro" id="IPR050228">
    <property type="entry name" value="Carboxylesterase_BioH"/>
</dbReference>
<dbReference type="SUPFAM" id="SSF53474">
    <property type="entry name" value="alpha/beta-Hydrolases"/>
    <property type="match status" value="1"/>
</dbReference>